<feature type="compositionally biased region" description="Polar residues" evidence="1">
    <location>
        <begin position="77"/>
        <end position="86"/>
    </location>
</feature>
<proteinExistence type="predicted"/>
<feature type="compositionally biased region" description="Basic and acidic residues" evidence="1">
    <location>
        <begin position="88"/>
        <end position="117"/>
    </location>
</feature>
<evidence type="ECO:0000256" key="1">
    <source>
        <dbReference type="SAM" id="MobiDB-lite"/>
    </source>
</evidence>
<feature type="compositionally biased region" description="Acidic residues" evidence="1">
    <location>
        <begin position="155"/>
        <end position="165"/>
    </location>
</feature>
<dbReference type="Proteomes" id="UP000028045">
    <property type="component" value="Unassembled WGS sequence"/>
</dbReference>
<accession>A0A084BCJ6</accession>
<feature type="region of interest" description="Disordered" evidence="1">
    <location>
        <begin position="1"/>
        <end position="168"/>
    </location>
</feature>
<dbReference type="AlphaFoldDB" id="A0A084BCJ6"/>
<dbReference type="EMBL" id="KL647379">
    <property type="protein sequence ID" value="KEY75275.1"/>
    <property type="molecule type" value="Genomic_DNA"/>
</dbReference>
<dbReference type="OrthoDB" id="5430573at2759"/>
<feature type="compositionally biased region" description="Low complexity" evidence="1">
    <location>
        <begin position="378"/>
        <end position="395"/>
    </location>
</feature>
<evidence type="ECO:0000313" key="3">
    <source>
        <dbReference type="Proteomes" id="UP000028045"/>
    </source>
</evidence>
<name>A0A084BCJ6_STACB</name>
<dbReference type="HOGENOM" id="CLU_049489_0_0_1"/>
<organism evidence="2 3">
    <name type="scientific">Stachybotrys chartarum (strain CBS 109288 / IBT 7711)</name>
    <name type="common">Toxic black mold</name>
    <name type="synonym">Stilbospora chartarum</name>
    <dbReference type="NCBI Taxonomy" id="1280523"/>
    <lineage>
        <taxon>Eukaryota</taxon>
        <taxon>Fungi</taxon>
        <taxon>Dikarya</taxon>
        <taxon>Ascomycota</taxon>
        <taxon>Pezizomycotina</taxon>
        <taxon>Sordariomycetes</taxon>
        <taxon>Hypocreomycetidae</taxon>
        <taxon>Hypocreales</taxon>
        <taxon>Stachybotryaceae</taxon>
        <taxon>Stachybotrys</taxon>
    </lineage>
</organism>
<sequence>MPAISRREAVQGRVNKVRQRQATEEREALLKKLNEVLAKDDQGLQSISEKEWEDMHLDDPDEVSDESKTESTPPAPSSQGESSGATEKSPDAKRSEGLNENKEHQDEAGKNNKENKTNNKKKKERESSIRPSIESEDGGRESSLFVSDGNSESDSVSDSDFDDESGLNFDPDLGKSLYTFPAAKASKSGETVGWTGRGTRSVKFINRYGKKGAAIYRLERFAFSQDYEENPPIDQCFSMTRNRYGDTKNENDKLVYTRRHILDIFGVAWKTAGPNPSRMDLDLIDPSMVSKWGDVPTKILIAWKIGEDVKKTWETRQSLRVRWGVKEADELIFKAAQKAQVRYEESQTGKRLAKSKSPSVGLVRDDVERHREKSLGKQRPSPSRSSPRARSQSPQLDANTLESLKVDFLANFLELTSVSDFGDLSRKQQRDCLAAWKAEKAALIDGVA</sequence>
<gene>
    <name evidence="2" type="ORF">S7711_08621</name>
</gene>
<feature type="compositionally biased region" description="Basic and acidic residues" evidence="1">
    <location>
        <begin position="363"/>
        <end position="375"/>
    </location>
</feature>
<protein>
    <submittedName>
        <fullName evidence="2">Uncharacterized protein</fullName>
    </submittedName>
</protein>
<keyword evidence="3" id="KW-1185">Reference proteome</keyword>
<feature type="region of interest" description="Disordered" evidence="1">
    <location>
        <begin position="345"/>
        <end position="396"/>
    </location>
</feature>
<reference evidence="2 3" key="1">
    <citation type="journal article" date="2014" name="BMC Genomics">
        <title>Comparative genome sequencing reveals chemotype-specific gene clusters in the toxigenic black mold Stachybotrys.</title>
        <authorList>
            <person name="Semeiks J."/>
            <person name="Borek D."/>
            <person name="Otwinowski Z."/>
            <person name="Grishin N.V."/>
        </authorList>
    </citation>
    <scope>NUCLEOTIDE SEQUENCE [LARGE SCALE GENOMIC DNA]</scope>
    <source>
        <strain evidence="3">CBS 109288 / IBT 7711</strain>
    </source>
</reference>
<evidence type="ECO:0000313" key="2">
    <source>
        <dbReference type="EMBL" id="KEY75275.1"/>
    </source>
</evidence>
<feature type="compositionally biased region" description="Basic and acidic residues" evidence="1">
    <location>
        <begin position="1"/>
        <end position="10"/>
    </location>
</feature>
<feature type="compositionally biased region" description="Basic and acidic residues" evidence="1">
    <location>
        <begin position="21"/>
        <end position="58"/>
    </location>
</feature>